<gene>
    <name evidence="1" type="ORF">UCREL1_5888</name>
</gene>
<dbReference type="OrthoDB" id="302966at2759"/>
<dbReference type="STRING" id="1287681.M7TB86"/>
<evidence type="ECO:0000313" key="2">
    <source>
        <dbReference type="Proteomes" id="UP000012174"/>
    </source>
</evidence>
<reference evidence="2" key="1">
    <citation type="journal article" date="2013" name="Genome Announc.">
        <title>Draft genome sequence of the grapevine dieback fungus Eutypa lata UCR-EL1.</title>
        <authorList>
            <person name="Blanco-Ulate B."/>
            <person name="Rolshausen P.E."/>
            <person name="Cantu D."/>
        </authorList>
    </citation>
    <scope>NUCLEOTIDE SEQUENCE [LARGE SCALE GENOMIC DNA]</scope>
    <source>
        <strain evidence="2">UCR-EL1</strain>
    </source>
</reference>
<dbReference type="Proteomes" id="UP000012174">
    <property type="component" value="Unassembled WGS sequence"/>
</dbReference>
<name>M7TB86_EUTLA</name>
<evidence type="ECO:0000313" key="1">
    <source>
        <dbReference type="EMBL" id="EMR67116.1"/>
    </source>
</evidence>
<dbReference type="EMBL" id="KB706518">
    <property type="protein sequence ID" value="EMR67116.1"/>
    <property type="molecule type" value="Genomic_DNA"/>
</dbReference>
<accession>M7TB86</accession>
<organism evidence="1 2">
    <name type="scientific">Eutypa lata (strain UCR-EL1)</name>
    <name type="common">Grapevine dieback disease fungus</name>
    <name type="synonym">Eutypa armeniacae</name>
    <dbReference type="NCBI Taxonomy" id="1287681"/>
    <lineage>
        <taxon>Eukaryota</taxon>
        <taxon>Fungi</taxon>
        <taxon>Dikarya</taxon>
        <taxon>Ascomycota</taxon>
        <taxon>Pezizomycotina</taxon>
        <taxon>Sordariomycetes</taxon>
        <taxon>Xylariomycetidae</taxon>
        <taxon>Xylariales</taxon>
        <taxon>Diatrypaceae</taxon>
        <taxon>Eutypa</taxon>
    </lineage>
</organism>
<dbReference type="eggNOG" id="ENOG502RXQC">
    <property type="taxonomic scope" value="Eukaryota"/>
</dbReference>
<dbReference type="InterPro" id="IPR008928">
    <property type="entry name" value="6-hairpin_glycosidase_sf"/>
</dbReference>
<dbReference type="KEGG" id="ela:UCREL1_5888"/>
<protein>
    <submittedName>
        <fullName evidence="1">Putative l-ascorbic acid binding protein</fullName>
    </submittedName>
</protein>
<proteinExistence type="predicted"/>
<dbReference type="HOGENOM" id="CLU_039096_0_0_1"/>
<dbReference type="OMA" id="AFGVVNF"/>
<dbReference type="GO" id="GO:0005975">
    <property type="term" value="P:carbohydrate metabolic process"/>
    <property type="evidence" value="ECO:0007669"/>
    <property type="project" value="InterPro"/>
</dbReference>
<sequence length="386" mass="42164">MDTHHSNSKLRRFEDAMKAVYGPFEGLTPEHAATWSPPTNPGAGGHRGRYLWTDAFGVVNLITLWRETESPVYLELAKRLAQTVHDVLGRTRDGSARLPGATDERPLDGGLRIGKLDEAGPDGDGQYHHYLTLWMFALNRLALAAREDRWNELAVQLAKAIHDRFVVEGMRGGGPSHTVVWKISTDMRRALVSSKGHLDDVTGLVVFHLLQATAVAAAQRQGRGRPLAVSDLLLQPQIEQYEAMVTRERPLQSSDDPLDLGMSLWISHFERDAPWSRELAEDGLDIAGRKFVPSAAVGIDKASNRRRRLAFRDFGACLGIKCYCDGDDSGGGGGGDATLVEGADAIVEAWAPFLGEEDDPDLKPITVVMGAAALIPGAFRHGYLDT</sequence>
<keyword evidence="2" id="KW-1185">Reference proteome</keyword>
<dbReference type="SUPFAM" id="SSF48208">
    <property type="entry name" value="Six-hairpin glycosidases"/>
    <property type="match status" value="1"/>
</dbReference>
<dbReference type="AlphaFoldDB" id="M7TB86"/>